<feature type="transmembrane region" description="Helical" evidence="1">
    <location>
        <begin position="50"/>
        <end position="74"/>
    </location>
</feature>
<dbReference type="RefSeq" id="WP_306874194.1">
    <property type="nucleotide sequence ID" value="NZ_JAUSRB010000002.1"/>
</dbReference>
<gene>
    <name evidence="2" type="ORF">J2S55_009092</name>
</gene>
<keyword evidence="1" id="KW-0472">Membrane</keyword>
<sequence>MNRYVELAAVWKVMVTGVGGGVGLVAIYALGLVELSAGLGRGGPGDRRPLPLLLAGVCFLIVVAGVGLGLYTLLAR</sequence>
<evidence type="ECO:0000313" key="3">
    <source>
        <dbReference type="Proteomes" id="UP001230426"/>
    </source>
</evidence>
<keyword evidence="3" id="KW-1185">Reference proteome</keyword>
<name>A0ABT9RLX3_9ACTN</name>
<feature type="transmembrane region" description="Helical" evidence="1">
    <location>
        <begin position="7"/>
        <end position="30"/>
    </location>
</feature>
<dbReference type="EMBL" id="JAUSRB010000002">
    <property type="protein sequence ID" value="MDP9869826.1"/>
    <property type="molecule type" value="Genomic_DNA"/>
</dbReference>
<keyword evidence="1" id="KW-0812">Transmembrane</keyword>
<proteinExistence type="predicted"/>
<evidence type="ECO:0000256" key="1">
    <source>
        <dbReference type="SAM" id="Phobius"/>
    </source>
</evidence>
<organism evidence="2 3">
    <name type="scientific">Streptosporangium brasiliense</name>
    <dbReference type="NCBI Taxonomy" id="47480"/>
    <lineage>
        <taxon>Bacteria</taxon>
        <taxon>Bacillati</taxon>
        <taxon>Actinomycetota</taxon>
        <taxon>Actinomycetes</taxon>
        <taxon>Streptosporangiales</taxon>
        <taxon>Streptosporangiaceae</taxon>
        <taxon>Streptosporangium</taxon>
    </lineage>
</organism>
<accession>A0ABT9RLX3</accession>
<reference evidence="2 3" key="1">
    <citation type="submission" date="2023-07" db="EMBL/GenBank/DDBJ databases">
        <title>Sequencing the genomes of 1000 actinobacteria strains.</title>
        <authorList>
            <person name="Klenk H.-P."/>
        </authorList>
    </citation>
    <scope>NUCLEOTIDE SEQUENCE [LARGE SCALE GENOMIC DNA]</scope>
    <source>
        <strain evidence="2 3">DSM 44109</strain>
    </source>
</reference>
<evidence type="ECO:0000313" key="2">
    <source>
        <dbReference type="EMBL" id="MDP9869826.1"/>
    </source>
</evidence>
<dbReference type="Proteomes" id="UP001230426">
    <property type="component" value="Unassembled WGS sequence"/>
</dbReference>
<keyword evidence="1" id="KW-1133">Transmembrane helix</keyword>
<comment type="caution">
    <text evidence="2">The sequence shown here is derived from an EMBL/GenBank/DDBJ whole genome shotgun (WGS) entry which is preliminary data.</text>
</comment>
<protein>
    <submittedName>
        <fullName evidence="2">Uncharacterized protein</fullName>
    </submittedName>
</protein>